<dbReference type="Gene3D" id="3.30.70.2260">
    <property type="match status" value="1"/>
</dbReference>
<gene>
    <name evidence="1" type="primary">gppA_1</name>
    <name evidence="1" type="ORF">NCTC10975_04518</name>
</gene>
<keyword evidence="1" id="KW-0378">Hydrolase</keyword>
<dbReference type="EC" id="3.6.1.40" evidence="1"/>
<dbReference type="EMBL" id="UAUE01000030">
    <property type="protein sequence ID" value="SPZ02447.1"/>
    <property type="molecule type" value="Genomic_DNA"/>
</dbReference>
<evidence type="ECO:0000313" key="2">
    <source>
        <dbReference type="Proteomes" id="UP000251485"/>
    </source>
</evidence>
<organism evidence="1 2">
    <name type="scientific">Proteus mirabilis</name>
    <dbReference type="NCBI Taxonomy" id="584"/>
    <lineage>
        <taxon>Bacteria</taxon>
        <taxon>Pseudomonadati</taxon>
        <taxon>Pseudomonadota</taxon>
        <taxon>Gammaproteobacteria</taxon>
        <taxon>Enterobacterales</taxon>
        <taxon>Morganellaceae</taxon>
        <taxon>Proteus</taxon>
    </lineage>
</organism>
<protein>
    <submittedName>
        <fullName evidence="1">Guanosine pentaphosphate phosphohydrolase</fullName>
        <ecNumber evidence="1">3.6.1.40</ecNumber>
    </submittedName>
</protein>
<accession>A0A2X2C340</accession>
<name>A0A2X2C340_PROMI</name>
<dbReference type="GO" id="GO:0008894">
    <property type="term" value="F:guanosine-5'-triphosphate,3'-diphosphate diphosphatase activity"/>
    <property type="evidence" value="ECO:0007669"/>
    <property type="project" value="UniProtKB-EC"/>
</dbReference>
<dbReference type="AlphaFoldDB" id="A0A2X2C340"/>
<sequence length="55" mass="6757">MILYLPLRLRTEDEKLIITLPHQWIAEHPLRAENLHEEIQLQSYVHWPLMLEEQK</sequence>
<proteinExistence type="predicted"/>
<dbReference type="Proteomes" id="UP000251485">
    <property type="component" value="Unassembled WGS sequence"/>
</dbReference>
<evidence type="ECO:0000313" key="1">
    <source>
        <dbReference type="EMBL" id="SPZ02447.1"/>
    </source>
</evidence>
<reference evidence="1 2" key="1">
    <citation type="submission" date="2018-06" db="EMBL/GenBank/DDBJ databases">
        <authorList>
            <consortium name="Pathogen Informatics"/>
            <person name="Doyle S."/>
        </authorList>
    </citation>
    <scope>NUCLEOTIDE SEQUENCE [LARGE SCALE GENOMIC DNA]</scope>
    <source>
        <strain evidence="1 2">NCTC10975</strain>
    </source>
</reference>